<evidence type="ECO:0000256" key="5">
    <source>
        <dbReference type="ARBA" id="ARBA00023180"/>
    </source>
</evidence>
<dbReference type="SMART" id="SM00261">
    <property type="entry name" value="FU"/>
    <property type="match status" value="3"/>
</dbReference>
<evidence type="ECO:0000256" key="1">
    <source>
        <dbReference type="ARBA" id="ARBA00004613"/>
    </source>
</evidence>
<name>A0A1A8D3E9_NOTKA</name>
<dbReference type="EMBL" id="HADZ01021734">
    <property type="protein sequence ID" value="SBP85675.1"/>
    <property type="molecule type" value="Transcribed_RNA"/>
</dbReference>
<evidence type="ECO:0000256" key="4">
    <source>
        <dbReference type="ARBA" id="ARBA00023157"/>
    </source>
</evidence>
<evidence type="ECO:0000313" key="7">
    <source>
        <dbReference type="EMBL" id="SBP85675.1"/>
    </source>
</evidence>
<dbReference type="InterPro" id="IPR006212">
    <property type="entry name" value="Furin_repeat"/>
</dbReference>
<dbReference type="PANTHER" id="PTHR46987">
    <property type="entry name" value="NEUROHYPOPHYSIAL HORMONES, N-TERMINAL DOMAIN CONTAINING PROTEIN"/>
    <property type="match status" value="1"/>
</dbReference>
<evidence type="ECO:0000256" key="3">
    <source>
        <dbReference type="ARBA" id="ARBA00022729"/>
    </source>
</evidence>
<keyword evidence="3" id="KW-0732">Signal</keyword>
<evidence type="ECO:0000256" key="2">
    <source>
        <dbReference type="ARBA" id="ARBA00022525"/>
    </source>
</evidence>
<accession>A0A1A8D3E9</accession>
<organism evidence="7">
    <name type="scientific">Nothobranchius kadleci</name>
    <name type="common">African annual killifish</name>
    <dbReference type="NCBI Taxonomy" id="1051664"/>
    <lineage>
        <taxon>Eukaryota</taxon>
        <taxon>Metazoa</taxon>
        <taxon>Chordata</taxon>
        <taxon>Craniata</taxon>
        <taxon>Vertebrata</taxon>
        <taxon>Euteleostomi</taxon>
        <taxon>Actinopterygii</taxon>
        <taxon>Neopterygii</taxon>
        <taxon>Teleostei</taxon>
        <taxon>Neoteleostei</taxon>
        <taxon>Acanthomorphata</taxon>
        <taxon>Ovalentaria</taxon>
        <taxon>Atherinomorphae</taxon>
        <taxon>Cyprinodontiformes</taxon>
        <taxon>Nothobranchiidae</taxon>
        <taxon>Nothobranchius</taxon>
    </lineage>
</organism>
<dbReference type="SUPFAM" id="SSF57184">
    <property type="entry name" value="Growth factor receptor domain"/>
    <property type="match status" value="1"/>
</dbReference>
<comment type="subcellular location">
    <subcellularLocation>
        <location evidence="1">Secreted</location>
    </subcellularLocation>
</comment>
<sequence length="294" mass="32338">MNAALKVKENVDAVANLDSAPNEPFKLPRWHGCSEMETCSRFFPQTKNMHVRLIGGSSSVSSDCQAGCATCSALNGCLSCKPRFFFHLELDGIRQRGTCLSSCPRGYFGARSPLISTCTKCKADCASCFSENFCTRCHPGRFLLRGKCESSCPNGLTANSALRECTECPAGCEQCVRRNMCTRCRADLYHLHGQCHHTCPNNFEPYVQLMQCVPRIFSSLIVDRLLKFTVRLDNGQVGVLVFGKGARLFTGGGRKPALDESSVPRAALVTPVLVCQRSGSVETERDRELGCRER</sequence>
<keyword evidence="5" id="KW-0325">Glycoprotein</keyword>
<dbReference type="PANTHER" id="PTHR46987:SF1">
    <property type="entry name" value="R-SPONDIN-3"/>
    <property type="match status" value="1"/>
</dbReference>
<keyword evidence="4" id="KW-1015">Disulfide bond</keyword>
<dbReference type="InterPro" id="IPR043601">
    <property type="entry name" value="Rspo_Fu-CRD_dom"/>
</dbReference>
<dbReference type="AlphaFoldDB" id="A0A1A8D3E9"/>
<dbReference type="GO" id="GO:0005576">
    <property type="term" value="C:extracellular region"/>
    <property type="evidence" value="ECO:0007669"/>
    <property type="project" value="UniProtKB-SubCell"/>
</dbReference>
<evidence type="ECO:0000259" key="6">
    <source>
        <dbReference type="Pfam" id="PF15913"/>
    </source>
</evidence>
<reference evidence="7" key="1">
    <citation type="submission" date="2016-05" db="EMBL/GenBank/DDBJ databases">
        <authorList>
            <person name="Lavstsen T."/>
            <person name="Jespersen J.S."/>
        </authorList>
    </citation>
    <scope>NUCLEOTIDE SEQUENCE</scope>
    <source>
        <tissue evidence="7">Brain</tissue>
    </source>
</reference>
<reference evidence="7" key="2">
    <citation type="submission" date="2016-06" db="EMBL/GenBank/DDBJ databases">
        <title>The genome of a short-lived fish provides insights into sex chromosome evolution and the genetic control of aging.</title>
        <authorList>
            <person name="Reichwald K."/>
            <person name="Felder M."/>
            <person name="Petzold A."/>
            <person name="Koch P."/>
            <person name="Groth M."/>
            <person name="Platzer M."/>
        </authorList>
    </citation>
    <scope>NUCLEOTIDE SEQUENCE</scope>
    <source>
        <tissue evidence="7">Brain</tissue>
    </source>
</reference>
<dbReference type="InterPro" id="IPR009030">
    <property type="entry name" value="Growth_fac_rcpt_cys_sf"/>
</dbReference>
<protein>
    <submittedName>
        <fullName evidence="7">R-spondin 3</fullName>
    </submittedName>
</protein>
<proteinExistence type="predicted"/>
<feature type="domain" description="R-spondin Fu-CRD" evidence="6">
    <location>
        <begin position="66"/>
        <end position="165"/>
    </location>
</feature>
<dbReference type="Gene3D" id="2.10.220.10">
    <property type="entry name" value="Hormone Receptor, Insulin-like Growth Factor Receptor 1, Chain A, domain 2"/>
    <property type="match status" value="2"/>
</dbReference>
<keyword evidence="2" id="KW-0964">Secreted</keyword>
<dbReference type="Pfam" id="PF15913">
    <property type="entry name" value="Furin-like_2"/>
    <property type="match status" value="1"/>
</dbReference>
<dbReference type="InterPro" id="IPR051514">
    <property type="entry name" value="R-spondin"/>
</dbReference>
<dbReference type="CDD" id="cd00064">
    <property type="entry name" value="FU"/>
    <property type="match status" value="2"/>
</dbReference>
<gene>
    <name evidence="7" type="primary">RSPO3</name>
</gene>